<name>A0A401LDR3_9FIRM</name>
<keyword evidence="1" id="KW-1133">Transmembrane helix</keyword>
<reference evidence="2 3" key="1">
    <citation type="submission" date="2018-10" db="EMBL/GenBank/DDBJ databases">
        <title>Draft Genome Sequence of Anaerotignum sp. KCTC 15736.</title>
        <authorList>
            <person name="Choi S.H."/>
            <person name="Kim J.S."/>
            <person name="Kang S.W."/>
            <person name="Lee J.S."/>
            <person name="Park S.H."/>
        </authorList>
    </citation>
    <scope>NUCLEOTIDE SEQUENCE [LARGE SCALE GENOMIC DNA]</scope>
    <source>
        <strain evidence="2 3">KCTC 15736</strain>
    </source>
</reference>
<feature type="transmembrane region" description="Helical" evidence="1">
    <location>
        <begin position="160"/>
        <end position="179"/>
    </location>
</feature>
<keyword evidence="1" id="KW-0812">Transmembrane</keyword>
<keyword evidence="3" id="KW-1185">Reference proteome</keyword>
<feature type="transmembrane region" description="Helical" evidence="1">
    <location>
        <begin position="36"/>
        <end position="59"/>
    </location>
</feature>
<protein>
    <recommendedName>
        <fullName evidence="4">DUF2085 domain-containing protein</fullName>
    </recommendedName>
</protein>
<accession>A0A401LDR3</accession>
<keyword evidence="1" id="KW-0472">Membrane</keyword>
<dbReference type="AlphaFoldDB" id="A0A401LDR3"/>
<dbReference type="EMBL" id="BHVZ01000002">
    <property type="protein sequence ID" value="GCB29602.1"/>
    <property type="molecule type" value="Genomic_DNA"/>
</dbReference>
<gene>
    <name evidence="2" type="ORF">KGMB03357_12630</name>
</gene>
<feature type="transmembrane region" description="Helical" evidence="1">
    <location>
        <begin position="129"/>
        <end position="148"/>
    </location>
</feature>
<feature type="transmembrane region" description="Helical" evidence="1">
    <location>
        <begin position="105"/>
        <end position="123"/>
    </location>
</feature>
<dbReference type="Pfam" id="PF09858">
    <property type="entry name" value="DUF2085"/>
    <property type="match status" value="1"/>
</dbReference>
<evidence type="ECO:0008006" key="4">
    <source>
        <dbReference type="Google" id="ProtNLM"/>
    </source>
</evidence>
<dbReference type="Proteomes" id="UP000287361">
    <property type="component" value="Unassembled WGS sequence"/>
</dbReference>
<evidence type="ECO:0000256" key="1">
    <source>
        <dbReference type="SAM" id="Phobius"/>
    </source>
</evidence>
<feature type="transmembrane region" description="Helical" evidence="1">
    <location>
        <begin position="6"/>
        <end position="24"/>
    </location>
</feature>
<proteinExistence type="predicted"/>
<feature type="transmembrane region" description="Helical" evidence="1">
    <location>
        <begin position="65"/>
        <end position="84"/>
    </location>
</feature>
<organism evidence="2 3">
    <name type="scientific">Anaerotignum faecicola</name>
    <dbReference type="NCBI Taxonomy" id="2358141"/>
    <lineage>
        <taxon>Bacteria</taxon>
        <taxon>Bacillati</taxon>
        <taxon>Bacillota</taxon>
        <taxon>Clostridia</taxon>
        <taxon>Lachnospirales</taxon>
        <taxon>Anaerotignaceae</taxon>
        <taxon>Anaerotignum</taxon>
    </lineage>
</organism>
<evidence type="ECO:0000313" key="2">
    <source>
        <dbReference type="EMBL" id="GCB29602.1"/>
    </source>
</evidence>
<evidence type="ECO:0000313" key="3">
    <source>
        <dbReference type="Proteomes" id="UP000287361"/>
    </source>
</evidence>
<dbReference type="InterPro" id="IPR019206">
    <property type="entry name" value="DUF2085_TM"/>
</dbReference>
<sequence>MPLCARCTGIYVGVLLAFCFLLLKRRMDAGRPFSKGQAMLTALMILPIGIDGLGSYFGFWESNQLMRVLSGSLVGAVVPGFLLLAVNFDPAQGNKQPIYEHTTELLLLLLLSAGLGFGLWLGLPLAGVLAVASVLGEIFLWGGFVWLLLKNLCGRKRLPFWQISLAAAFLGLYVIGGLMQ</sequence>
<comment type="caution">
    <text evidence="2">The sequence shown here is derived from an EMBL/GenBank/DDBJ whole genome shotgun (WGS) entry which is preliminary data.</text>
</comment>